<dbReference type="Pfam" id="PF00153">
    <property type="entry name" value="Mito_carr"/>
    <property type="match status" value="3"/>
</dbReference>
<dbReference type="InterPro" id="IPR002067">
    <property type="entry name" value="MCP"/>
</dbReference>
<keyword evidence="5" id="KW-0677">Repeat</keyword>
<evidence type="ECO:0000256" key="1">
    <source>
        <dbReference type="ARBA" id="ARBA00004141"/>
    </source>
</evidence>
<evidence type="ECO:0000256" key="9">
    <source>
        <dbReference type="RuleBase" id="RU000488"/>
    </source>
</evidence>
<keyword evidence="3 9" id="KW-0813">Transport</keyword>
<evidence type="ECO:0000256" key="8">
    <source>
        <dbReference type="PROSITE-ProRule" id="PRU00282"/>
    </source>
</evidence>
<comment type="subcellular location">
    <subcellularLocation>
        <location evidence="1">Membrane</location>
        <topology evidence="1">Multi-pass membrane protein</topology>
    </subcellularLocation>
</comment>
<evidence type="ECO:0000313" key="13">
    <source>
        <dbReference type="Proteomes" id="UP001372834"/>
    </source>
</evidence>
<evidence type="ECO:0000256" key="3">
    <source>
        <dbReference type="ARBA" id="ARBA00022448"/>
    </source>
</evidence>
<feature type="transmembrane region" description="Helical" evidence="11">
    <location>
        <begin position="90"/>
        <end position="110"/>
    </location>
</feature>
<reference evidence="12 13" key="1">
    <citation type="submission" date="2023-10" db="EMBL/GenBank/DDBJ databases">
        <title>Genomes of two closely related lineages of the louse Polyplax serrata with different host specificities.</title>
        <authorList>
            <person name="Martinu J."/>
            <person name="Tarabai H."/>
            <person name="Stefka J."/>
            <person name="Hypsa V."/>
        </authorList>
    </citation>
    <scope>NUCLEOTIDE SEQUENCE [LARGE SCALE GENOMIC DNA]</scope>
    <source>
        <strain evidence="12">HR10_N</strain>
    </source>
</reference>
<evidence type="ECO:0000256" key="2">
    <source>
        <dbReference type="ARBA" id="ARBA00006375"/>
    </source>
</evidence>
<keyword evidence="7 8" id="KW-0472">Membrane</keyword>
<dbReference type="InterPro" id="IPR023395">
    <property type="entry name" value="MCP_dom_sf"/>
</dbReference>
<evidence type="ECO:0000256" key="6">
    <source>
        <dbReference type="ARBA" id="ARBA00022989"/>
    </source>
</evidence>
<comment type="caution">
    <text evidence="12">The sequence shown here is derived from an EMBL/GenBank/DDBJ whole genome shotgun (WGS) entry which is preliminary data.</text>
</comment>
<evidence type="ECO:0000256" key="10">
    <source>
        <dbReference type="SAM" id="MobiDB-lite"/>
    </source>
</evidence>
<dbReference type="AlphaFoldDB" id="A0AAN8PLG6"/>
<proteinExistence type="inferred from homology"/>
<dbReference type="PROSITE" id="PS50920">
    <property type="entry name" value="SOLCAR"/>
    <property type="match status" value="3"/>
</dbReference>
<feature type="repeat" description="Solcar" evidence="8">
    <location>
        <begin position="46"/>
        <end position="119"/>
    </location>
</feature>
<feature type="region of interest" description="Disordered" evidence="10">
    <location>
        <begin position="361"/>
        <end position="381"/>
    </location>
</feature>
<dbReference type="GO" id="GO:0055085">
    <property type="term" value="P:transmembrane transport"/>
    <property type="evidence" value="ECO:0007669"/>
    <property type="project" value="InterPro"/>
</dbReference>
<feature type="repeat" description="Solcar" evidence="8">
    <location>
        <begin position="127"/>
        <end position="208"/>
    </location>
</feature>
<dbReference type="PRINTS" id="PR00926">
    <property type="entry name" value="MITOCARRIER"/>
</dbReference>
<evidence type="ECO:0000256" key="5">
    <source>
        <dbReference type="ARBA" id="ARBA00022737"/>
    </source>
</evidence>
<evidence type="ECO:0000313" key="12">
    <source>
        <dbReference type="EMBL" id="KAK6638513.1"/>
    </source>
</evidence>
<dbReference type="SUPFAM" id="SSF103506">
    <property type="entry name" value="Mitochondrial carrier"/>
    <property type="match status" value="1"/>
</dbReference>
<feature type="repeat" description="Solcar" evidence="8">
    <location>
        <begin position="218"/>
        <end position="308"/>
    </location>
</feature>
<dbReference type="Gene3D" id="1.50.40.10">
    <property type="entry name" value="Mitochondrial carrier domain"/>
    <property type="match status" value="2"/>
</dbReference>
<evidence type="ECO:0008006" key="14">
    <source>
        <dbReference type="Google" id="ProtNLM"/>
    </source>
</evidence>
<organism evidence="12 13">
    <name type="scientific">Polyplax serrata</name>
    <name type="common">Common mouse louse</name>
    <dbReference type="NCBI Taxonomy" id="468196"/>
    <lineage>
        <taxon>Eukaryota</taxon>
        <taxon>Metazoa</taxon>
        <taxon>Ecdysozoa</taxon>
        <taxon>Arthropoda</taxon>
        <taxon>Hexapoda</taxon>
        <taxon>Insecta</taxon>
        <taxon>Pterygota</taxon>
        <taxon>Neoptera</taxon>
        <taxon>Paraneoptera</taxon>
        <taxon>Psocodea</taxon>
        <taxon>Troctomorpha</taxon>
        <taxon>Phthiraptera</taxon>
        <taxon>Anoplura</taxon>
        <taxon>Polyplacidae</taxon>
        <taxon>Polyplax</taxon>
    </lineage>
</organism>
<dbReference type="Proteomes" id="UP001372834">
    <property type="component" value="Unassembled WGS sequence"/>
</dbReference>
<name>A0AAN8PLG6_POLSC</name>
<dbReference type="InterPro" id="IPR018108">
    <property type="entry name" value="MCP_transmembrane"/>
</dbReference>
<gene>
    <name evidence="12" type="ORF">RUM43_006780</name>
</gene>
<comment type="similarity">
    <text evidence="2 9">Belongs to the mitochondrial carrier (TC 2.A.29) family.</text>
</comment>
<feature type="transmembrane region" description="Helical" evidence="11">
    <location>
        <begin position="48"/>
        <end position="69"/>
    </location>
</feature>
<keyword evidence="4 8" id="KW-0812">Transmembrane</keyword>
<sequence length="381" mass="42681">MADKFDERVSLSESATRFIKKRVSDVSPTLDSDDDSPYSSKLKMKPTFATSVVAGGIAGVTVDITLYPLDTIKTRLQSKVGFAASGGFRGIYKGVVPVLLCSAPLSALFFATYNTFVNLLRSENTSLNPVVYVVSATASEVITSVFRVPLEVVKQRKQTSDTKSTYIIKKTLEREGWLGLYRGFWSTLLREIPFAAIQYPLWEMMIQQFILLQNGRELTALETAYCGAAAGAIAAVITTPMDVIKTRIMLEEKDRIDKMKKHLNYNIVREVIFQRGITGLFAGVIPRVLWITLGGFLYFGAYEKSKIIFEENCKLLGDRYKKVRDIAPCYLDEKIDRVVFSNEERCSLELGTNTEICNALPKPQPEVNENDHTEELQDTGN</sequence>
<dbReference type="PANTHER" id="PTHR45667">
    <property type="entry name" value="S-ADENOSYLMETHIONINE MITOCHONDRIAL CARRIER PROTEIN"/>
    <property type="match status" value="1"/>
</dbReference>
<protein>
    <recommendedName>
        <fullName evidence="14">S-adenosylmethionine mitochondrial carrier protein</fullName>
    </recommendedName>
</protein>
<feature type="transmembrane region" description="Helical" evidence="11">
    <location>
        <begin position="277"/>
        <end position="299"/>
    </location>
</feature>
<evidence type="ECO:0000256" key="11">
    <source>
        <dbReference type="SAM" id="Phobius"/>
    </source>
</evidence>
<keyword evidence="6 11" id="KW-1133">Transmembrane helix</keyword>
<dbReference type="EMBL" id="JAWJWE010000003">
    <property type="protein sequence ID" value="KAK6638513.1"/>
    <property type="molecule type" value="Genomic_DNA"/>
</dbReference>
<accession>A0AAN8PLG6</accession>
<evidence type="ECO:0000256" key="7">
    <source>
        <dbReference type="ARBA" id="ARBA00023136"/>
    </source>
</evidence>
<evidence type="ECO:0000256" key="4">
    <source>
        <dbReference type="ARBA" id="ARBA00022692"/>
    </source>
</evidence>
<dbReference type="GO" id="GO:0016020">
    <property type="term" value="C:membrane"/>
    <property type="evidence" value="ECO:0007669"/>
    <property type="project" value="UniProtKB-SubCell"/>
</dbReference>